<dbReference type="RefSeq" id="WP_386802331.1">
    <property type="nucleotide sequence ID" value="NZ_JBHTMU010000010.1"/>
</dbReference>
<feature type="domain" description="DAGKc" evidence="5">
    <location>
        <begin position="17"/>
        <end position="147"/>
    </location>
</feature>
<evidence type="ECO:0000256" key="3">
    <source>
        <dbReference type="ARBA" id="ARBA00022777"/>
    </source>
</evidence>
<evidence type="ECO:0000256" key="1">
    <source>
        <dbReference type="ARBA" id="ARBA00022679"/>
    </source>
</evidence>
<dbReference type="Gene3D" id="2.60.200.40">
    <property type="match status" value="1"/>
</dbReference>
<name>A0ABW3ZGK1_9RHOB</name>
<dbReference type="GO" id="GO:0016301">
    <property type="term" value="F:kinase activity"/>
    <property type="evidence" value="ECO:0007669"/>
    <property type="project" value="UniProtKB-KW"/>
</dbReference>
<dbReference type="PANTHER" id="PTHR12358:SF54">
    <property type="entry name" value="SPHINGOSINE KINASE RELATED PROTEIN"/>
    <property type="match status" value="1"/>
</dbReference>
<dbReference type="PANTHER" id="PTHR12358">
    <property type="entry name" value="SPHINGOSINE KINASE"/>
    <property type="match status" value="1"/>
</dbReference>
<evidence type="ECO:0000256" key="4">
    <source>
        <dbReference type="ARBA" id="ARBA00022840"/>
    </source>
</evidence>
<dbReference type="Pfam" id="PF19279">
    <property type="entry name" value="YegS_C"/>
    <property type="match status" value="1"/>
</dbReference>
<evidence type="ECO:0000313" key="7">
    <source>
        <dbReference type="Proteomes" id="UP001597135"/>
    </source>
</evidence>
<dbReference type="SMART" id="SM00046">
    <property type="entry name" value="DAGKc"/>
    <property type="match status" value="1"/>
</dbReference>
<keyword evidence="7" id="KW-1185">Reference proteome</keyword>
<comment type="caution">
    <text evidence="6">The sequence shown here is derived from an EMBL/GenBank/DDBJ whole genome shotgun (WGS) entry which is preliminary data.</text>
</comment>
<keyword evidence="2" id="KW-0547">Nucleotide-binding</keyword>
<gene>
    <name evidence="6" type="ORF">ACFQ4E_07560</name>
</gene>
<reference evidence="7" key="1">
    <citation type="journal article" date="2019" name="Int. J. Syst. Evol. Microbiol.">
        <title>The Global Catalogue of Microorganisms (GCM) 10K type strain sequencing project: providing services to taxonomists for standard genome sequencing and annotation.</title>
        <authorList>
            <consortium name="The Broad Institute Genomics Platform"/>
            <consortium name="The Broad Institute Genome Sequencing Center for Infectious Disease"/>
            <person name="Wu L."/>
            <person name="Ma J."/>
        </authorList>
    </citation>
    <scope>NUCLEOTIDE SEQUENCE [LARGE SCALE GENOMIC DNA]</scope>
    <source>
        <strain evidence="7">CCUG 62953</strain>
    </source>
</reference>
<keyword evidence="3 6" id="KW-0418">Kinase</keyword>
<organism evidence="6 7">
    <name type="scientific">Litorisediminicola beolgyonensis</name>
    <dbReference type="NCBI Taxonomy" id="1173614"/>
    <lineage>
        <taxon>Bacteria</taxon>
        <taxon>Pseudomonadati</taxon>
        <taxon>Pseudomonadota</taxon>
        <taxon>Alphaproteobacteria</taxon>
        <taxon>Rhodobacterales</taxon>
        <taxon>Paracoccaceae</taxon>
        <taxon>Litorisediminicola</taxon>
    </lineage>
</organism>
<dbReference type="Gene3D" id="3.40.50.10330">
    <property type="entry name" value="Probable inorganic polyphosphate/atp-NAD kinase, domain 1"/>
    <property type="match status" value="1"/>
</dbReference>
<dbReference type="EC" id="2.7.1.-" evidence="6"/>
<dbReference type="PROSITE" id="PS50146">
    <property type="entry name" value="DAGK"/>
    <property type="match status" value="1"/>
</dbReference>
<dbReference type="Proteomes" id="UP001597135">
    <property type="component" value="Unassembled WGS sequence"/>
</dbReference>
<accession>A0ABW3ZGK1</accession>
<evidence type="ECO:0000313" key="6">
    <source>
        <dbReference type="EMBL" id="MFD1342269.1"/>
    </source>
</evidence>
<evidence type="ECO:0000256" key="2">
    <source>
        <dbReference type="ARBA" id="ARBA00022741"/>
    </source>
</evidence>
<evidence type="ECO:0000259" key="5">
    <source>
        <dbReference type="PROSITE" id="PS50146"/>
    </source>
</evidence>
<proteinExistence type="predicted"/>
<protein>
    <submittedName>
        <fullName evidence="6">Diacylglycerol/lipid kinase family protein</fullName>
        <ecNumber evidence="6">2.7.1.-</ecNumber>
    </submittedName>
</protein>
<keyword evidence="1 6" id="KW-0808">Transferase</keyword>
<dbReference type="InterPro" id="IPR001206">
    <property type="entry name" value="Diacylglycerol_kinase_cat_dom"/>
</dbReference>
<dbReference type="InterPro" id="IPR045540">
    <property type="entry name" value="YegS/DAGK_C"/>
</dbReference>
<dbReference type="InterPro" id="IPR050187">
    <property type="entry name" value="Lipid_Phosphate_FormReg"/>
</dbReference>
<dbReference type="InterPro" id="IPR016064">
    <property type="entry name" value="NAD/diacylglycerol_kinase_sf"/>
</dbReference>
<sequence>MSFITNPSAEKQSIVPNSDRRICVLLNHSSGKDDKPEIETRLEEGFKRHPGRFELRTFTAGDGLADMCQRAMKDGFGTIVAAGGDGTISGVAGQVAGTGRRMGVLPLGTFNFVARGLGIPEDLDEAINLIASDQSRTLPVGEVNGRIFLNNASLGIYPAVLREREGTYKRWGRSQIAAHWSVLRTFLSFRRPVKMRVTVGSSTERLKTPLAFVARSSFQLDHYGLEGADAVRDGQFALYLAPDVTRWQLLVRALLLATKGMVLHRDFELFTGSEIVIETSRRRQLVAMDGERLMLEGPFRFRMHPDALIVAAPERGPGDNRSESAPNGPQ</sequence>
<dbReference type="InterPro" id="IPR017438">
    <property type="entry name" value="ATP-NAD_kinase_N"/>
</dbReference>
<dbReference type="EMBL" id="JBHTMU010000010">
    <property type="protein sequence ID" value="MFD1342269.1"/>
    <property type="molecule type" value="Genomic_DNA"/>
</dbReference>
<keyword evidence="4" id="KW-0067">ATP-binding</keyword>
<dbReference type="Pfam" id="PF00781">
    <property type="entry name" value="DAGK_cat"/>
    <property type="match status" value="1"/>
</dbReference>
<dbReference type="SUPFAM" id="SSF111331">
    <property type="entry name" value="NAD kinase/diacylglycerol kinase-like"/>
    <property type="match status" value="1"/>
</dbReference>